<dbReference type="EMBL" id="JAGGLR010000018">
    <property type="protein sequence ID" value="MBP2065256.1"/>
    <property type="molecule type" value="Genomic_DNA"/>
</dbReference>
<dbReference type="Gene3D" id="3.10.450.50">
    <property type="match status" value="1"/>
</dbReference>
<evidence type="ECO:0000313" key="2">
    <source>
        <dbReference type="EMBL" id="CDR09785.1"/>
    </source>
</evidence>
<protein>
    <submittedName>
        <fullName evidence="3">Ketosteroid isomerase-like protein</fullName>
    </submittedName>
</protein>
<gene>
    <name evidence="3" type="ORF">J2Z30_006287</name>
    <name evidence="2" type="ORF">SIRAN6380</name>
</gene>
<feature type="domain" description="SnoaL-like" evidence="1">
    <location>
        <begin position="33"/>
        <end position="130"/>
    </location>
</feature>
<evidence type="ECO:0000313" key="3">
    <source>
        <dbReference type="EMBL" id="MBP2065256.1"/>
    </source>
</evidence>
<dbReference type="SUPFAM" id="SSF54427">
    <property type="entry name" value="NTF2-like"/>
    <property type="match status" value="1"/>
</dbReference>
<proteinExistence type="predicted"/>
<dbReference type="HOGENOM" id="CLU_124277_3_0_11"/>
<dbReference type="InterPro" id="IPR037401">
    <property type="entry name" value="SnoaL-like"/>
</dbReference>
<reference evidence="3 4" key="2">
    <citation type="submission" date="2021-03" db="EMBL/GenBank/DDBJ databases">
        <title>Genomic Encyclopedia of Type Strains, Phase IV (KMG-IV): sequencing the most valuable type-strain genomes for metagenomic binning, comparative biology and taxonomic classification.</title>
        <authorList>
            <person name="Goeker M."/>
        </authorList>
    </citation>
    <scope>NUCLEOTIDE SEQUENCE [LARGE SCALE GENOMIC DNA]</scope>
    <source>
        <strain evidence="3 4">DSM 41954</strain>
    </source>
</reference>
<dbReference type="Proteomes" id="UP000756710">
    <property type="component" value="Unassembled WGS sequence"/>
</dbReference>
<sequence length="159" mass="17103">MPSPSAPSDVVRAVAAGVSLLITDSLTEQERQAHLDHLAGLYAEHTDVRHPLAPTGDIPLRTRTEIRRHFAGIPVQTHEVDGFEPVGQVHATADPEVVVFEFSYAGAVNGNPFALPCIFVTRVRDGVIVESRDYADHVGMARAFGRLGELATALAADSR</sequence>
<evidence type="ECO:0000313" key="4">
    <source>
        <dbReference type="Proteomes" id="UP000756710"/>
    </source>
</evidence>
<keyword evidence="4" id="KW-1185">Reference proteome</keyword>
<evidence type="ECO:0000259" key="1">
    <source>
        <dbReference type="Pfam" id="PF12680"/>
    </source>
</evidence>
<dbReference type="InterPro" id="IPR032710">
    <property type="entry name" value="NTF2-like_dom_sf"/>
</dbReference>
<dbReference type="Pfam" id="PF12680">
    <property type="entry name" value="SnoaL_2"/>
    <property type="match status" value="1"/>
</dbReference>
<organism evidence="2">
    <name type="scientific">Streptomyces iranensis</name>
    <dbReference type="NCBI Taxonomy" id="576784"/>
    <lineage>
        <taxon>Bacteria</taxon>
        <taxon>Bacillati</taxon>
        <taxon>Actinomycetota</taxon>
        <taxon>Actinomycetes</taxon>
        <taxon>Kitasatosporales</taxon>
        <taxon>Streptomycetaceae</taxon>
        <taxon>Streptomyces</taxon>
        <taxon>Streptomyces violaceusniger group</taxon>
    </lineage>
</organism>
<accession>A0A060ZUJ7</accession>
<name>A0A060ZUJ7_9ACTN</name>
<dbReference type="RefSeq" id="WP_044575111.1">
    <property type="nucleotide sequence ID" value="NZ_BAABDR010000007.1"/>
</dbReference>
<dbReference type="EMBL" id="LK022848">
    <property type="protein sequence ID" value="CDR09785.1"/>
    <property type="molecule type" value="Genomic_DNA"/>
</dbReference>
<reference evidence="2" key="1">
    <citation type="submission" date="2014-05" db="EMBL/GenBank/DDBJ databases">
        <authorList>
            <person name="Horn Fabian"/>
        </authorList>
    </citation>
    <scope>NUCLEOTIDE SEQUENCE</scope>
</reference>
<dbReference type="AlphaFoldDB" id="A0A060ZUJ7"/>